<dbReference type="Gene3D" id="2.60.120.260">
    <property type="entry name" value="Galactose-binding domain-like"/>
    <property type="match status" value="2"/>
</dbReference>
<feature type="region of interest" description="Disordered" evidence="3">
    <location>
        <begin position="1"/>
        <end position="27"/>
    </location>
</feature>
<dbReference type="Pfam" id="PF21467">
    <property type="entry name" value="BetaGal_gal-bd"/>
    <property type="match status" value="1"/>
</dbReference>
<evidence type="ECO:0000259" key="5">
    <source>
        <dbReference type="Pfam" id="PF21467"/>
    </source>
</evidence>
<sequence>MNGANLDNGLSDNSGYQPDTTSYDYDPPLAENGDYTIKYVMVKELLKKYNPIGTRLPQTPHLVPRVAYNSHLIQGQLTLDEIIDRIPHRVFTKQLKPMEQLPINNMSGQSYGYVIYRHRLFHLPSYSHVRINGRVCDTVVVTLNDQLMSRPLDTASDLDAFGFWKVANSTLELGSNLYSYSVLDLMVENWGRVGYGKLSQFNQFKGIWQGGVYVNNEQLQDWEILPLEFKKSWTKSLTGWHVPSKYTGPALFKTDIFIENPQDTYLDMQNWCKGIVIVNNFVLGRYSKIGPQQTLYLPGPFLRKGWNKILIFEHYRAADKVSFTDQPVFKTRTSKKKVIE</sequence>
<evidence type="ECO:0000259" key="4">
    <source>
        <dbReference type="Pfam" id="PF21317"/>
    </source>
</evidence>
<comment type="caution">
    <text evidence="6">The sequence shown here is derived from an EMBL/GenBank/DDBJ whole genome shotgun (WGS) entry which is preliminary data.</text>
</comment>
<feature type="domain" description="Beta-galactosidase 1-like first all-beta" evidence="4">
    <location>
        <begin position="108"/>
        <end position="228"/>
    </location>
</feature>
<organism evidence="6 7">
    <name type="scientific">Acanthoscelides obtectus</name>
    <name type="common">Bean weevil</name>
    <name type="synonym">Bruchus obtectus</name>
    <dbReference type="NCBI Taxonomy" id="200917"/>
    <lineage>
        <taxon>Eukaryota</taxon>
        <taxon>Metazoa</taxon>
        <taxon>Ecdysozoa</taxon>
        <taxon>Arthropoda</taxon>
        <taxon>Hexapoda</taxon>
        <taxon>Insecta</taxon>
        <taxon>Pterygota</taxon>
        <taxon>Neoptera</taxon>
        <taxon>Endopterygota</taxon>
        <taxon>Coleoptera</taxon>
        <taxon>Polyphaga</taxon>
        <taxon>Cucujiformia</taxon>
        <taxon>Chrysomeloidea</taxon>
        <taxon>Chrysomelidae</taxon>
        <taxon>Bruchinae</taxon>
        <taxon>Bruchini</taxon>
        <taxon>Acanthoscelides</taxon>
    </lineage>
</organism>
<dbReference type="InterPro" id="IPR048913">
    <property type="entry name" value="BetaGal_gal-bd"/>
</dbReference>
<feature type="compositionally biased region" description="Polar residues" evidence="3">
    <location>
        <begin position="8"/>
        <end position="23"/>
    </location>
</feature>
<dbReference type="FunFam" id="2.60.120.260:FF:000049">
    <property type="entry name" value="Beta-galactosidase"/>
    <property type="match status" value="1"/>
</dbReference>
<protein>
    <submittedName>
        <fullName evidence="6">Uncharacterized protein</fullName>
    </submittedName>
</protein>
<dbReference type="OrthoDB" id="1657402at2759"/>
<dbReference type="InterPro" id="IPR001944">
    <property type="entry name" value="Glycoside_Hdrlase_35"/>
</dbReference>
<dbReference type="EMBL" id="CAKOFQ010006904">
    <property type="protein sequence ID" value="CAH1981047.1"/>
    <property type="molecule type" value="Genomic_DNA"/>
</dbReference>
<dbReference type="GO" id="GO:0005975">
    <property type="term" value="P:carbohydrate metabolic process"/>
    <property type="evidence" value="ECO:0007669"/>
    <property type="project" value="InterPro"/>
</dbReference>
<evidence type="ECO:0000313" key="6">
    <source>
        <dbReference type="EMBL" id="CAH1981047.1"/>
    </source>
</evidence>
<name>A0A9P0PHN1_ACAOB</name>
<dbReference type="InterPro" id="IPR048912">
    <property type="entry name" value="BetaGal1-like_ABD1"/>
</dbReference>
<gene>
    <name evidence="6" type="ORF">ACAOBT_LOCUS14294</name>
</gene>
<evidence type="ECO:0000256" key="1">
    <source>
        <dbReference type="ARBA" id="ARBA00022801"/>
    </source>
</evidence>
<accession>A0A9P0PHN1</accession>
<proteinExistence type="predicted"/>
<feature type="domain" description="Beta-galactosidase galactose-binding" evidence="5">
    <location>
        <begin position="249"/>
        <end position="307"/>
    </location>
</feature>
<dbReference type="SUPFAM" id="SSF49785">
    <property type="entry name" value="Galactose-binding domain-like"/>
    <property type="match status" value="1"/>
</dbReference>
<dbReference type="InterPro" id="IPR008979">
    <property type="entry name" value="Galactose-bd-like_sf"/>
</dbReference>
<evidence type="ECO:0000256" key="3">
    <source>
        <dbReference type="SAM" id="MobiDB-lite"/>
    </source>
</evidence>
<keyword evidence="2" id="KW-0326">Glycosidase</keyword>
<dbReference type="Proteomes" id="UP001152888">
    <property type="component" value="Unassembled WGS sequence"/>
</dbReference>
<dbReference type="GO" id="GO:0004553">
    <property type="term" value="F:hydrolase activity, hydrolyzing O-glycosyl compounds"/>
    <property type="evidence" value="ECO:0007669"/>
    <property type="project" value="InterPro"/>
</dbReference>
<keyword evidence="7" id="KW-1185">Reference proteome</keyword>
<reference evidence="6" key="1">
    <citation type="submission" date="2022-03" db="EMBL/GenBank/DDBJ databases">
        <authorList>
            <person name="Sayadi A."/>
        </authorList>
    </citation>
    <scope>NUCLEOTIDE SEQUENCE</scope>
</reference>
<dbReference type="PANTHER" id="PTHR23421">
    <property type="entry name" value="BETA-GALACTOSIDASE RELATED"/>
    <property type="match status" value="1"/>
</dbReference>
<evidence type="ECO:0000256" key="2">
    <source>
        <dbReference type="ARBA" id="ARBA00023295"/>
    </source>
</evidence>
<dbReference type="AlphaFoldDB" id="A0A9P0PHN1"/>
<evidence type="ECO:0000313" key="7">
    <source>
        <dbReference type="Proteomes" id="UP001152888"/>
    </source>
</evidence>
<dbReference type="Pfam" id="PF21317">
    <property type="entry name" value="BetaGal_ABD_1"/>
    <property type="match status" value="1"/>
</dbReference>
<keyword evidence="1" id="KW-0378">Hydrolase</keyword>